<dbReference type="AlphaFoldDB" id="A0A1H7DN83"/>
<dbReference type="RefSeq" id="WP_092370442.1">
    <property type="nucleotide sequence ID" value="NZ_FNYD01000012.1"/>
</dbReference>
<dbReference type="EMBL" id="FNYD01000012">
    <property type="protein sequence ID" value="SEK03271.1"/>
    <property type="molecule type" value="Genomic_DNA"/>
</dbReference>
<keyword evidence="2" id="KW-1185">Reference proteome</keyword>
<evidence type="ECO:0000313" key="2">
    <source>
        <dbReference type="Proteomes" id="UP000199379"/>
    </source>
</evidence>
<dbReference type="InterPro" id="IPR053855">
    <property type="entry name" value="DUF6931"/>
</dbReference>
<protein>
    <submittedName>
        <fullName evidence="1">Uncharacterized protein</fullName>
    </submittedName>
</protein>
<dbReference type="OrthoDB" id="5572566at2"/>
<dbReference type="Proteomes" id="UP000199379">
    <property type="component" value="Unassembled WGS sequence"/>
</dbReference>
<proteinExistence type="predicted"/>
<reference evidence="1 2" key="1">
    <citation type="submission" date="2016-10" db="EMBL/GenBank/DDBJ databases">
        <authorList>
            <person name="de Groot N.N."/>
        </authorList>
    </citation>
    <scope>NUCLEOTIDE SEQUENCE [LARGE SCALE GENOMIC DNA]</scope>
    <source>
        <strain evidence="1 2">DSM 29340</strain>
    </source>
</reference>
<evidence type="ECO:0000313" key="1">
    <source>
        <dbReference type="EMBL" id="SEK03271.1"/>
    </source>
</evidence>
<name>A0A1H7DN83_9RHOB</name>
<accession>A0A1H7DN83</accession>
<dbReference type="STRING" id="1227549.SAMN05444007_11266"/>
<gene>
    <name evidence="1" type="ORF">SAMN05444007_11266</name>
</gene>
<dbReference type="Pfam" id="PF22011">
    <property type="entry name" value="DUF6931"/>
    <property type="match status" value="1"/>
</dbReference>
<sequence>MSKRYEGMTKVPDMPAARMLAEHGFELDTRVKAPASAKPEAVLAELDDAQAWPDVLKVLAAILPARERIWWACLAARDLPGTDPDKPHAALAAAEDWVRRPTAENRERAQAALDHLKPKDPMGKLAMAVVYAEGTLGPGELSEMPAPPGGSQIMALMVNVDALKARREESKVYTQLVIDRAVDIARGGNGKIETVTAGEEG</sequence>
<organism evidence="1 2">
    <name type="scientific">Cribrihabitans marinus</name>
    <dbReference type="NCBI Taxonomy" id="1227549"/>
    <lineage>
        <taxon>Bacteria</taxon>
        <taxon>Pseudomonadati</taxon>
        <taxon>Pseudomonadota</taxon>
        <taxon>Alphaproteobacteria</taxon>
        <taxon>Rhodobacterales</taxon>
        <taxon>Paracoccaceae</taxon>
        <taxon>Cribrihabitans</taxon>
    </lineage>
</organism>